<gene>
    <name evidence="3" type="primary">pif1</name>
    <name evidence="3" type="ORF">SPIL2461_LOCUS8827</name>
</gene>
<proteinExistence type="predicted"/>
<dbReference type="EMBL" id="CAJNIZ010014738">
    <property type="protein sequence ID" value="CAE7365700.1"/>
    <property type="molecule type" value="Genomic_DNA"/>
</dbReference>
<dbReference type="InterPro" id="IPR025476">
    <property type="entry name" value="Helitron_helicase-like"/>
</dbReference>
<organism evidence="3 4">
    <name type="scientific">Symbiodinium pilosum</name>
    <name type="common">Dinoflagellate</name>
    <dbReference type="NCBI Taxonomy" id="2952"/>
    <lineage>
        <taxon>Eukaryota</taxon>
        <taxon>Sar</taxon>
        <taxon>Alveolata</taxon>
        <taxon>Dinophyceae</taxon>
        <taxon>Suessiales</taxon>
        <taxon>Symbiodiniaceae</taxon>
        <taxon>Symbiodinium</taxon>
    </lineage>
</organism>
<dbReference type="Pfam" id="PF14214">
    <property type="entry name" value="Helitron_like_N"/>
    <property type="match status" value="1"/>
</dbReference>
<evidence type="ECO:0000259" key="2">
    <source>
        <dbReference type="Pfam" id="PF14214"/>
    </source>
</evidence>
<protein>
    <submittedName>
        <fullName evidence="3">Pif1 protein</fullName>
    </submittedName>
</protein>
<reference evidence="3" key="1">
    <citation type="submission" date="2021-02" db="EMBL/GenBank/DDBJ databases">
        <authorList>
            <person name="Dougan E. K."/>
            <person name="Rhodes N."/>
            <person name="Thang M."/>
            <person name="Chan C."/>
        </authorList>
    </citation>
    <scope>NUCLEOTIDE SEQUENCE</scope>
</reference>
<name>A0A812QDF2_SYMPI</name>
<feature type="region of interest" description="Disordered" evidence="1">
    <location>
        <begin position="543"/>
        <end position="571"/>
    </location>
</feature>
<sequence>MPGIEVAARPWLYVKASLGDTDISNRLKELGILKASSTPSAKTHWLRKVLSRNVDFVKDYTLQRFLHDATMAKTITSVVAAAEKQKISPDEAAADMPQFEQYWHHQAQKLEDVCRQAQTFPNLFFTIAPAEWRFPLHGGMFGKADQDDLSTCQAWLTMHMHNCIGAILGDMLWKNKAQAADLGIAEIEHYTYRFEFQGRGTLHAHAVAWVKFNPGVSIEELSGRSGVGVQTSPLVRLLEEVFDCGAVDAQRGHSEHNLLRYVAGYVAKASDSLRFQKGDEARGTPAETSRWRQVYRLLCKRSPLEQEMAMYFAGLPMVESSFAGERMYPPIPGSTAVNKYRHTYMAYQERLSAVHPEHAQVQEVAEDGQVLRLRSFVEWCRLFRLHQYIKAGEDAWNYVVRERNTRGRGFGKKCAIAMTWPFELLDIYCGAYTASFLPCLEAELCPLPMSSSPRTRSTWQRCFVYMMGMWRLHWSPWWRSCAGAAWAKIGRQPLRRASAPELHCCKPWPPEEHDRRIGRLAPFEILLAGSGPRSNRQFWMQLPQASSRQMPRKRNLARAGHRQDGSAPGSG</sequence>
<evidence type="ECO:0000313" key="4">
    <source>
        <dbReference type="Proteomes" id="UP000649617"/>
    </source>
</evidence>
<comment type="caution">
    <text evidence="3">The sequence shown here is derived from an EMBL/GenBank/DDBJ whole genome shotgun (WGS) entry which is preliminary data.</text>
</comment>
<evidence type="ECO:0000313" key="3">
    <source>
        <dbReference type="EMBL" id="CAE7365700.1"/>
    </source>
</evidence>
<dbReference type="AlphaFoldDB" id="A0A812QDF2"/>
<keyword evidence="4" id="KW-1185">Reference proteome</keyword>
<dbReference type="Proteomes" id="UP000649617">
    <property type="component" value="Unassembled WGS sequence"/>
</dbReference>
<accession>A0A812QDF2</accession>
<feature type="compositionally biased region" description="Basic residues" evidence="1">
    <location>
        <begin position="550"/>
        <end position="560"/>
    </location>
</feature>
<evidence type="ECO:0000256" key="1">
    <source>
        <dbReference type="SAM" id="MobiDB-lite"/>
    </source>
</evidence>
<feature type="domain" description="Helitron helicase-like" evidence="2">
    <location>
        <begin position="98"/>
        <end position="207"/>
    </location>
</feature>
<dbReference type="OrthoDB" id="432234at2759"/>